<proteinExistence type="predicted"/>
<dbReference type="Proteomes" id="UP001448614">
    <property type="component" value="Unassembled WGS sequence"/>
</dbReference>
<organism evidence="1 2">
    <name type="scientific">Paenarthrobacter nicotinovorans</name>
    <name type="common">Arthrobacter nicotinovorans</name>
    <dbReference type="NCBI Taxonomy" id="29320"/>
    <lineage>
        <taxon>Bacteria</taxon>
        <taxon>Bacillati</taxon>
        <taxon>Actinomycetota</taxon>
        <taxon>Actinomycetes</taxon>
        <taxon>Micrococcales</taxon>
        <taxon>Micrococcaceae</taxon>
        <taxon>Paenarthrobacter</taxon>
    </lineage>
</organism>
<keyword evidence="2" id="KW-1185">Reference proteome</keyword>
<comment type="caution">
    <text evidence="1">The sequence shown here is derived from an EMBL/GenBank/DDBJ whole genome shotgun (WGS) entry which is preliminary data.</text>
</comment>
<sequence>MPFVCHFFSCPALDGGHGSHYGGASERLSGRPRTQHATVRIKLDDGVARHERIGPDRFGYSFSARRVQARGCEGEG</sequence>
<accession>A0ABV0GS12</accession>
<dbReference type="RefSeq" id="WP_347782447.1">
    <property type="nucleotide sequence ID" value="NZ_JBBMFV010000004.1"/>
</dbReference>
<gene>
    <name evidence="1" type="ORF">V3C41_09835</name>
</gene>
<dbReference type="EMBL" id="JBBMFV010000004">
    <property type="protein sequence ID" value="MEO3941370.1"/>
    <property type="molecule type" value="Genomic_DNA"/>
</dbReference>
<evidence type="ECO:0000313" key="1">
    <source>
        <dbReference type="EMBL" id="MEO3941370.1"/>
    </source>
</evidence>
<reference evidence="1 2" key="1">
    <citation type="journal article" date="2024" name="Appl. Microbiol. Biotechnol.">
        <title>Biosynthetic gene clusters with biotechnological applications in novel Antarctic isolates from Actinomycetota.</title>
        <authorList>
            <person name="Bruna P."/>
            <person name="Nunez-Montero K."/>
            <person name="Contreras M.J."/>
            <person name="Leal K."/>
            <person name="Garcia M."/>
            <person name="Abanto M."/>
            <person name="Barrientos L."/>
        </authorList>
    </citation>
    <scope>NUCLEOTIDE SEQUENCE [LARGE SCALE GENOMIC DNA]</scope>
    <source>
        <strain evidence="1 2">Se16.17</strain>
    </source>
</reference>
<evidence type="ECO:0000313" key="2">
    <source>
        <dbReference type="Proteomes" id="UP001448614"/>
    </source>
</evidence>
<name>A0ABV0GS12_PAENI</name>
<protein>
    <submittedName>
        <fullName evidence="1">Uncharacterized protein</fullName>
    </submittedName>
</protein>